<evidence type="ECO:0000313" key="2">
    <source>
        <dbReference type="EMBL" id="MBA0633775.1"/>
    </source>
</evidence>
<reference evidence="2 3" key="1">
    <citation type="journal article" date="2019" name="Genome Biol. Evol.">
        <title>Insights into the evolution of the New World diploid cottons (Gossypium, subgenus Houzingenia) based on genome sequencing.</title>
        <authorList>
            <person name="Grover C.E."/>
            <person name="Arick M.A. 2nd"/>
            <person name="Thrash A."/>
            <person name="Conover J.L."/>
            <person name="Sanders W.S."/>
            <person name="Peterson D.G."/>
            <person name="Frelichowski J.E."/>
            <person name="Scheffler J.A."/>
            <person name="Scheffler B.E."/>
            <person name="Wendel J.F."/>
        </authorList>
    </citation>
    <scope>NUCLEOTIDE SEQUENCE [LARGE SCALE GENOMIC DNA]</scope>
    <source>
        <strain evidence="2">27</strain>
        <tissue evidence="2">Leaf</tissue>
    </source>
</reference>
<organism evidence="2 3">
    <name type="scientific">Gossypium davidsonii</name>
    <name type="common">Davidson's cotton</name>
    <name type="synonym">Gossypium klotzschianum subsp. davidsonii</name>
    <dbReference type="NCBI Taxonomy" id="34287"/>
    <lineage>
        <taxon>Eukaryota</taxon>
        <taxon>Viridiplantae</taxon>
        <taxon>Streptophyta</taxon>
        <taxon>Embryophyta</taxon>
        <taxon>Tracheophyta</taxon>
        <taxon>Spermatophyta</taxon>
        <taxon>Magnoliopsida</taxon>
        <taxon>eudicotyledons</taxon>
        <taxon>Gunneridae</taxon>
        <taxon>Pentapetalae</taxon>
        <taxon>rosids</taxon>
        <taxon>malvids</taxon>
        <taxon>Malvales</taxon>
        <taxon>Malvaceae</taxon>
        <taxon>Malvoideae</taxon>
        <taxon>Gossypium</taxon>
    </lineage>
</organism>
<feature type="compositionally biased region" description="Basic residues" evidence="1">
    <location>
        <begin position="16"/>
        <end position="34"/>
    </location>
</feature>
<reference evidence="2" key="2">
    <citation type="submission" date="2020-04" db="EMBL/GenBank/DDBJ databases">
        <authorList>
            <person name="Grover C.E."/>
            <person name="Arick M.A. II"/>
            <person name="Thrash A."/>
            <person name="Conover J.L."/>
            <person name="Sanders W.S."/>
            <person name="Peterson D.G."/>
            <person name="Scheffler J.A."/>
            <person name="Scheffler B.E."/>
            <person name="Wendel J.F."/>
        </authorList>
    </citation>
    <scope>NUCLEOTIDE SEQUENCE</scope>
    <source>
        <strain evidence="2">27</strain>
        <tissue evidence="2">Leaf</tissue>
    </source>
</reference>
<sequence>MVNDASPSQGPNIYPAHHHHPHNHHAQQQHRHSHPTQQFNRRY</sequence>
<comment type="caution">
    <text evidence="2">The sequence shown here is derived from an EMBL/GenBank/DDBJ whole genome shotgun (WGS) entry which is preliminary data.</text>
</comment>
<accession>A0A7J8T6W1</accession>
<keyword evidence="3" id="KW-1185">Reference proteome</keyword>
<feature type="region of interest" description="Disordered" evidence="1">
    <location>
        <begin position="1"/>
        <end position="43"/>
    </location>
</feature>
<feature type="compositionally biased region" description="Polar residues" evidence="1">
    <location>
        <begin position="1"/>
        <end position="11"/>
    </location>
</feature>
<evidence type="ECO:0000256" key="1">
    <source>
        <dbReference type="SAM" id="MobiDB-lite"/>
    </source>
</evidence>
<dbReference type="EMBL" id="JABFAC010189688">
    <property type="protein sequence ID" value="MBA0633775.1"/>
    <property type="molecule type" value="Genomic_DNA"/>
</dbReference>
<evidence type="ECO:0000313" key="3">
    <source>
        <dbReference type="Proteomes" id="UP000593561"/>
    </source>
</evidence>
<protein>
    <submittedName>
        <fullName evidence="2">Uncharacterized protein</fullName>
    </submittedName>
</protein>
<dbReference type="Proteomes" id="UP000593561">
    <property type="component" value="Unassembled WGS sequence"/>
</dbReference>
<dbReference type="EMBL" id="JABFAC010189688">
    <property type="protein sequence ID" value="MBA0633774.1"/>
    <property type="molecule type" value="Genomic_DNA"/>
</dbReference>
<gene>
    <name evidence="2" type="ORF">Godav_025668</name>
</gene>
<name>A0A7J8T6W1_GOSDV</name>
<proteinExistence type="predicted"/>
<dbReference type="AlphaFoldDB" id="A0A7J8T6W1"/>